<evidence type="ECO:0000313" key="2">
    <source>
        <dbReference type="EMBL" id="OAN45515.1"/>
    </source>
</evidence>
<feature type="transmembrane region" description="Helical" evidence="1">
    <location>
        <begin position="223"/>
        <end position="241"/>
    </location>
</feature>
<dbReference type="Proteomes" id="UP000078287">
    <property type="component" value="Unassembled WGS sequence"/>
</dbReference>
<name>A0A178MBU6_9CHLR</name>
<dbReference type="STRING" id="1707952.A6A03_14210"/>
<feature type="transmembrane region" description="Helical" evidence="1">
    <location>
        <begin position="38"/>
        <end position="57"/>
    </location>
</feature>
<protein>
    <submittedName>
        <fullName evidence="2">Photosynthetic complex assembly protein 2</fullName>
    </submittedName>
</protein>
<comment type="caution">
    <text evidence="2">The sequence shown here is derived from an EMBL/GenBank/DDBJ whole genome shotgun (WGS) entry which is preliminary data.</text>
</comment>
<feature type="transmembrane region" description="Helical" evidence="1">
    <location>
        <begin position="69"/>
        <end position="89"/>
    </location>
</feature>
<dbReference type="OrthoDB" id="152369at2"/>
<feature type="transmembrane region" description="Helical" evidence="1">
    <location>
        <begin position="6"/>
        <end position="31"/>
    </location>
</feature>
<keyword evidence="1" id="KW-1133">Transmembrane helix</keyword>
<keyword evidence="1" id="KW-0812">Transmembrane</keyword>
<gene>
    <name evidence="2" type="ORF">A6A03_14210</name>
</gene>
<accession>A0A178MBU6</accession>
<dbReference type="InterPro" id="IPR017496">
    <property type="entry name" value="Photo_alph_chp2"/>
</dbReference>
<dbReference type="AlphaFoldDB" id="A0A178MBU6"/>
<dbReference type="NCBIfam" id="TIGR03055">
    <property type="entry name" value="photo_alph_chp2"/>
    <property type="match status" value="1"/>
</dbReference>
<proteinExistence type="predicted"/>
<dbReference type="EMBL" id="LWQS01000053">
    <property type="protein sequence ID" value="OAN45515.1"/>
    <property type="molecule type" value="Genomic_DNA"/>
</dbReference>
<evidence type="ECO:0000256" key="1">
    <source>
        <dbReference type="SAM" id="Phobius"/>
    </source>
</evidence>
<keyword evidence="3" id="KW-1185">Reference proteome</keyword>
<reference evidence="2 3" key="1">
    <citation type="submission" date="2016-04" db="EMBL/GenBank/DDBJ databases">
        <title>Chloroflexus islandicus sp. nov., a thermophilic filamentous anoxygenic phototrophic bacterium from geyser Strokkur (Iceland).</title>
        <authorList>
            <person name="Gaisin V.A."/>
            <person name="Kalashnikov A.M."/>
            <person name="Sukhacheva M.V."/>
            <person name="Grouzdev D.S."/>
            <person name="Ivanov T.M."/>
            <person name="Kuznetsov B."/>
            <person name="Gorlenko V.M."/>
        </authorList>
    </citation>
    <scope>NUCLEOTIDE SEQUENCE [LARGE SCALE GENOMIC DNA]</scope>
    <source>
        <strain evidence="3">isl-2</strain>
    </source>
</reference>
<dbReference type="RefSeq" id="WP_066787333.1">
    <property type="nucleotide sequence ID" value="NZ_LWQS01000053.1"/>
</dbReference>
<feature type="transmembrane region" description="Helical" evidence="1">
    <location>
        <begin position="192"/>
        <end position="211"/>
    </location>
</feature>
<keyword evidence="1" id="KW-0472">Membrane</keyword>
<sequence length="254" mass="28306">MNWMDIAFYYLLPLFTVVTLWLGLTFGLIWLNRRGQRVAGWAVFLSLPLLFFAHSELLVTRHDLSALGAYRAFTAGLLVWAWHELAFYSGILAGPRRLPCPPDAHGVQRFFYALGTHFYHQLAFVLEMGLLIWLLQDASHWLGPLTFGLSWALQQSAKLNVLYGVRALQVELFPAHLAFLASYWRPGPPSAFFRPSVSVATLLAIMLWFSIGAHLGDPAAIRLALLASLFTLGALEHWLLLLPAPAPATAPATD</sequence>
<dbReference type="Pfam" id="PF12291">
    <property type="entry name" value="DUF3623"/>
    <property type="match status" value="1"/>
</dbReference>
<organism evidence="2 3">
    <name type="scientific">Chloroflexus islandicus</name>
    <dbReference type="NCBI Taxonomy" id="1707952"/>
    <lineage>
        <taxon>Bacteria</taxon>
        <taxon>Bacillati</taxon>
        <taxon>Chloroflexota</taxon>
        <taxon>Chloroflexia</taxon>
        <taxon>Chloroflexales</taxon>
        <taxon>Chloroflexineae</taxon>
        <taxon>Chloroflexaceae</taxon>
        <taxon>Chloroflexus</taxon>
    </lineage>
</organism>
<feature type="transmembrane region" description="Helical" evidence="1">
    <location>
        <begin position="110"/>
        <end position="135"/>
    </location>
</feature>
<evidence type="ECO:0000313" key="3">
    <source>
        <dbReference type="Proteomes" id="UP000078287"/>
    </source>
</evidence>